<evidence type="ECO:0000313" key="6">
    <source>
        <dbReference type="Proteomes" id="UP000076008"/>
    </source>
</evidence>
<evidence type="ECO:0000256" key="1">
    <source>
        <dbReference type="ARBA" id="ARBA00023015"/>
    </source>
</evidence>
<sequence>MPECMKAITLYDVALLAGVSYQTVSRVINNAEHVSARTREKVQQAMAELHYVPNLRAQQLAGKRTRTLGLITTDLALHAPSQIVSAVKTRAAEQGASVLISMVEQPQQCQAALQALLAQRVEALLVNVPLDDPHAEELRALASPVPVLFLDVSPSAQVHSLVFNAEQGAHLGVEHLLSLGHQRIALLSGPESSVSARARLAGWKAALAFAGLEAAAVACGDWSAASGYEKGHLLLSAATLPDAILVANDQMALGVMRACAEKGVAVPGQISVVGFDDTADSAWFSPPLTTIRQAFREAGERSVEWLLAPTGDEACWQLQLPVTLVTRHSSARRAPQQAEREDLALQLRSLALLAEQLARK</sequence>
<dbReference type="CDD" id="cd01392">
    <property type="entry name" value="HTH_LacI"/>
    <property type="match status" value="1"/>
</dbReference>
<organism evidence="5 6">
    <name type="scientific">Enterobacter cloacae</name>
    <dbReference type="NCBI Taxonomy" id="550"/>
    <lineage>
        <taxon>Bacteria</taxon>
        <taxon>Pseudomonadati</taxon>
        <taxon>Pseudomonadota</taxon>
        <taxon>Gammaproteobacteria</taxon>
        <taxon>Enterobacterales</taxon>
        <taxon>Enterobacteriaceae</taxon>
        <taxon>Enterobacter</taxon>
        <taxon>Enterobacter cloacae complex</taxon>
    </lineage>
</organism>
<dbReference type="PANTHER" id="PTHR30146">
    <property type="entry name" value="LACI-RELATED TRANSCRIPTIONAL REPRESSOR"/>
    <property type="match status" value="1"/>
</dbReference>
<keyword evidence="1" id="KW-0805">Transcription regulation</keyword>
<proteinExistence type="predicted"/>
<dbReference type="SUPFAM" id="SSF53822">
    <property type="entry name" value="Periplasmic binding protein-like I"/>
    <property type="match status" value="1"/>
</dbReference>
<dbReference type="GO" id="GO:0003700">
    <property type="term" value="F:DNA-binding transcription factor activity"/>
    <property type="evidence" value="ECO:0007669"/>
    <property type="project" value="TreeGrafter"/>
</dbReference>
<dbReference type="PROSITE" id="PS00356">
    <property type="entry name" value="HTH_LACI_1"/>
    <property type="match status" value="1"/>
</dbReference>
<dbReference type="PROSITE" id="PS50932">
    <property type="entry name" value="HTH_LACI_2"/>
    <property type="match status" value="1"/>
</dbReference>
<dbReference type="Gene3D" id="3.40.50.2300">
    <property type="match status" value="2"/>
</dbReference>
<dbReference type="CDD" id="cd01574">
    <property type="entry name" value="PBP1_LacI"/>
    <property type="match status" value="1"/>
</dbReference>
<dbReference type="InterPro" id="IPR028082">
    <property type="entry name" value="Peripla_BP_I"/>
</dbReference>
<gene>
    <name evidence="5" type="primary">lacI_1</name>
    <name evidence="5" type="ORF">SAMEA2273318_03137</name>
</gene>
<accession>A0A144NPN5</accession>
<protein>
    <submittedName>
        <fullName evidence="5">Lactose operon repressor</fullName>
    </submittedName>
</protein>
<dbReference type="PANTHER" id="PTHR30146:SF153">
    <property type="entry name" value="LACTOSE OPERON REPRESSOR"/>
    <property type="match status" value="1"/>
</dbReference>
<keyword evidence="2" id="KW-0238">DNA-binding</keyword>
<evidence type="ECO:0000256" key="3">
    <source>
        <dbReference type="ARBA" id="ARBA00023163"/>
    </source>
</evidence>
<dbReference type="AlphaFoldDB" id="A0A144NPN5"/>
<dbReference type="InterPro" id="IPR046335">
    <property type="entry name" value="LacI/GalR-like_sensor"/>
</dbReference>
<dbReference type="SUPFAM" id="SSF47413">
    <property type="entry name" value="lambda repressor-like DNA-binding domains"/>
    <property type="match status" value="1"/>
</dbReference>
<feature type="domain" description="HTH lacI-type" evidence="4">
    <location>
        <begin position="8"/>
        <end position="62"/>
    </location>
</feature>
<dbReference type="GO" id="GO:0000976">
    <property type="term" value="F:transcription cis-regulatory region binding"/>
    <property type="evidence" value="ECO:0007669"/>
    <property type="project" value="TreeGrafter"/>
</dbReference>
<name>A0A144NPN5_ENTCL</name>
<evidence type="ECO:0000313" key="5">
    <source>
        <dbReference type="EMBL" id="CZV75403.1"/>
    </source>
</evidence>
<evidence type="ECO:0000259" key="4">
    <source>
        <dbReference type="PROSITE" id="PS50932"/>
    </source>
</evidence>
<dbReference type="SMART" id="SM00354">
    <property type="entry name" value="HTH_LACI"/>
    <property type="match status" value="1"/>
</dbReference>
<dbReference type="EMBL" id="FJXR01000019">
    <property type="protein sequence ID" value="CZV75403.1"/>
    <property type="molecule type" value="Genomic_DNA"/>
</dbReference>
<dbReference type="InterPro" id="IPR000843">
    <property type="entry name" value="HTH_LacI"/>
</dbReference>
<dbReference type="NCBIfam" id="NF007075">
    <property type="entry name" value="PRK09526.1"/>
    <property type="match status" value="1"/>
</dbReference>
<keyword evidence="3" id="KW-0804">Transcription</keyword>
<dbReference type="InterPro" id="IPR010982">
    <property type="entry name" value="Lambda_DNA-bd_dom_sf"/>
</dbReference>
<dbReference type="Pfam" id="PF13377">
    <property type="entry name" value="Peripla_BP_3"/>
    <property type="match status" value="1"/>
</dbReference>
<dbReference type="Pfam" id="PF00356">
    <property type="entry name" value="LacI"/>
    <property type="match status" value="1"/>
</dbReference>
<dbReference type="PRINTS" id="PR00036">
    <property type="entry name" value="HTHLACI"/>
</dbReference>
<dbReference type="Proteomes" id="UP000076008">
    <property type="component" value="Unassembled WGS sequence"/>
</dbReference>
<reference evidence="5 6" key="1">
    <citation type="submission" date="2016-03" db="EMBL/GenBank/DDBJ databases">
        <authorList>
            <consortium name="Pathogen Informatics"/>
        </authorList>
    </citation>
    <scope>NUCLEOTIDE SEQUENCE [LARGE SCALE GENOMIC DNA]</scope>
    <source>
        <strain evidence="6">e1252</strain>
    </source>
</reference>
<evidence type="ECO:0000256" key="2">
    <source>
        <dbReference type="ARBA" id="ARBA00023125"/>
    </source>
</evidence>
<dbReference type="Gene3D" id="1.10.260.40">
    <property type="entry name" value="lambda repressor-like DNA-binding domains"/>
    <property type="match status" value="1"/>
</dbReference>